<organism evidence="7 8">
    <name type="scientific">Heterostelium pallidum (strain ATCC 26659 / Pp 5 / PN500)</name>
    <name type="common">Cellular slime mold</name>
    <name type="synonym">Polysphondylium pallidum</name>
    <dbReference type="NCBI Taxonomy" id="670386"/>
    <lineage>
        <taxon>Eukaryota</taxon>
        <taxon>Amoebozoa</taxon>
        <taxon>Evosea</taxon>
        <taxon>Eumycetozoa</taxon>
        <taxon>Dictyostelia</taxon>
        <taxon>Acytosteliales</taxon>
        <taxon>Acytosteliaceae</taxon>
        <taxon>Heterostelium</taxon>
    </lineage>
</organism>
<dbReference type="PANTHER" id="PTHR12296">
    <property type="entry name" value="DENN DOMAIN-CONTAINING PROTEIN 4"/>
    <property type="match status" value="1"/>
</dbReference>
<dbReference type="InterPro" id="IPR022096">
    <property type="entry name" value="SBF1/SBF2"/>
</dbReference>
<dbReference type="Pfam" id="PF12335">
    <property type="entry name" value="SBF2"/>
    <property type="match status" value="1"/>
</dbReference>
<dbReference type="InterPro" id="IPR043153">
    <property type="entry name" value="DENN_C"/>
</dbReference>
<dbReference type="InterPro" id="IPR005112">
    <property type="entry name" value="dDENN_dom"/>
</dbReference>
<dbReference type="Gene3D" id="2.60.40.150">
    <property type="entry name" value="C2 domain"/>
    <property type="match status" value="1"/>
</dbReference>
<dbReference type="Pfam" id="PF03455">
    <property type="entry name" value="dDENN"/>
    <property type="match status" value="1"/>
</dbReference>
<evidence type="ECO:0000256" key="3">
    <source>
        <dbReference type="PROSITE-ProRule" id="PRU00221"/>
    </source>
</evidence>
<evidence type="ECO:0000256" key="1">
    <source>
        <dbReference type="ARBA" id="ARBA00022574"/>
    </source>
</evidence>
<dbReference type="Pfam" id="PF02141">
    <property type="entry name" value="DENN"/>
    <property type="match status" value="1"/>
</dbReference>
<feature type="repeat" description="WD" evidence="3">
    <location>
        <begin position="1557"/>
        <end position="1602"/>
    </location>
</feature>
<dbReference type="InterPro" id="IPR035892">
    <property type="entry name" value="C2_domain_sf"/>
</dbReference>
<dbReference type="InterPro" id="IPR015943">
    <property type="entry name" value="WD40/YVTN_repeat-like_dom_sf"/>
</dbReference>
<keyword evidence="2" id="KW-0677">Repeat</keyword>
<evidence type="ECO:0000256" key="4">
    <source>
        <dbReference type="SAM" id="MobiDB-lite"/>
    </source>
</evidence>
<dbReference type="PROSITE" id="PS50211">
    <property type="entry name" value="DENN"/>
    <property type="match status" value="1"/>
</dbReference>
<dbReference type="Pfam" id="PF00400">
    <property type="entry name" value="WD40"/>
    <property type="match status" value="7"/>
</dbReference>
<gene>
    <name evidence="7" type="ORF">PPL_00323</name>
</gene>
<feature type="repeat" description="WD" evidence="3">
    <location>
        <begin position="1811"/>
        <end position="1851"/>
    </location>
</feature>
<dbReference type="PROSITE" id="PS00678">
    <property type="entry name" value="WD_REPEATS_1"/>
    <property type="match status" value="4"/>
</dbReference>
<evidence type="ECO:0000313" key="8">
    <source>
        <dbReference type="Proteomes" id="UP000001396"/>
    </source>
</evidence>
<feature type="domain" description="UDENN" evidence="6">
    <location>
        <begin position="484"/>
        <end position="1089"/>
    </location>
</feature>
<feature type="compositionally biased region" description="Low complexity" evidence="4">
    <location>
        <begin position="952"/>
        <end position="987"/>
    </location>
</feature>
<dbReference type="InterPro" id="IPR001194">
    <property type="entry name" value="cDENN_dom"/>
</dbReference>
<feature type="repeat" description="WD" evidence="3">
    <location>
        <begin position="1603"/>
        <end position="1643"/>
    </location>
</feature>
<evidence type="ECO:0000259" key="5">
    <source>
        <dbReference type="PROSITE" id="PS50004"/>
    </source>
</evidence>
<dbReference type="PRINTS" id="PR00320">
    <property type="entry name" value="GPROTEINBRPT"/>
</dbReference>
<dbReference type="SMART" id="SM00799">
    <property type="entry name" value="DENN"/>
    <property type="match status" value="1"/>
</dbReference>
<feature type="region of interest" description="Disordered" evidence="4">
    <location>
        <begin position="420"/>
        <end position="458"/>
    </location>
</feature>
<dbReference type="SUPFAM" id="SSF81995">
    <property type="entry name" value="beta-sandwich domain of Sec23/24"/>
    <property type="match status" value="1"/>
</dbReference>
<feature type="compositionally biased region" description="Low complexity" evidence="4">
    <location>
        <begin position="267"/>
        <end position="329"/>
    </location>
</feature>
<dbReference type="InterPro" id="IPR019775">
    <property type="entry name" value="WD40_repeat_CS"/>
</dbReference>
<dbReference type="SMART" id="SM00800">
    <property type="entry name" value="uDENN"/>
    <property type="match status" value="1"/>
</dbReference>
<feature type="region of interest" description="Disordered" evidence="4">
    <location>
        <begin position="950"/>
        <end position="990"/>
    </location>
</feature>
<dbReference type="Proteomes" id="UP000001396">
    <property type="component" value="Unassembled WGS sequence"/>
</dbReference>
<dbReference type="InterPro" id="IPR005113">
    <property type="entry name" value="uDENN_dom"/>
</dbReference>
<dbReference type="EMBL" id="ADBJ01000002">
    <property type="protein sequence ID" value="EFA86527.1"/>
    <property type="molecule type" value="Genomic_DNA"/>
</dbReference>
<feature type="compositionally biased region" description="Low complexity" evidence="4">
    <location>
        <begin position="160"/>
        <end position="183"/>
    </location>
</feature>
<dbReference type="InterPro" id="IPR036322">
    <property type="entry name" value="WD40_repeat_dom_sf"/>
</dbReference>
<dbReference type="Gene3D" id="3.40.50.11500">
    <property type="match status" value="1"/>
</dbReference>
<accession>D3AW54</accession>
<feature type="domain" description="C2" evidence="5">
    <location>
        <begin position="26"/>
        <end position="142"/>
    </location>
</feature>
<dbReference type="PROSITE" id="PS50082">
    <property type="entry name" value="WD_REPEATS_2"/>
    <property type="match status" value="7"/>
</dbReference>
<dbReference type="InterPro" id="IPR020472">
    <property type="entry name" value="WD40_PAC1"/>
</dbReference>
<dbReference type="InterPro" id="IPR051696">
    <property type="entry name" value="DENN_Domain_GEFs"/>
</dbReference>
<dbReference type="RefSeq" id="XP_020438632.1">
    <property type="nucleotide sequence ID" value="XM_020571358.1"/>
</dbReference>
<protein>
    <submittedName>
        <fullName evidence="7">WD40 repeat-containing protein</fullName>
    </submittedName>
</protein>
<dbReference type="InterPro" id="IPR001680">
    <property type="entry name" value="WD40_rpt"/>
</dbReference>
<dbReference type="PANTHER" id="PTHR12296:SF21">
    <property type="entry name" value="DENN DOMAIN-CONTAINING PROTEIN 3"/>
    <property type="match status" value="1"/>
</dbReference>
<dbReference type="PROSITE" id="PS50294">
    <property type="entry name" value="WD_REPEATS_REGION"/>
    <property type="match status" value="6"/>
</dbReference>
<feature type="region of interest" description="Disordered" evidence="4">
    <location>
        <begin position="1"/>
        <end position="35"/>
    </location>
</feature>
<dbReference type="GO" id="GO:0032483">
    <property type="term" value="P:regulation of Rab protein signal transduction"/>
    <property type="evidence" value="ECO:0007669"/>
    <property type="project" value="TreeGrafter"/>
</dbReference>
<dbReference type="SMART" id="SM00239">
    <property type="entry name" value="C2"/>
    <property type="match status" value="1"/>
</dbReference>
<evidence type="ECO:0000259" key="6">
    <source>
        <dbReference type="PROSITE" id="PS50211"/>
    </source>
</evidence>
<comment type="caution">
    <text evidence="7">The sequence shown here is derived from an EMBL/GenBank/DDBJ whole genome shotgun (WGS) entry which is preliminary data.</text>
</comment>
<dbReference type="SUPFAM" id="SSF49562">
    <property type="entry name" value="C2 domain (Calcium/lipid-binding domain, CaLB)"/>
    <property type="match status" value="1"/>
</dbReference>
<dbReference type="GeneID" id="31355857"/>
<proteinExistence type="predicted"/>
<dbReference type="Gene3D" id="3.30.450.200">
    <property type="match status" value="1"/>
</dbReference>
<keyword evidence="1 3" id="KW-0853">WD repeat</keyword>
<keyword evidence="8" id="KW-1185">Reference proteome</keyword>
<feature type="repeat" description="WD" evidence="3">
    <location>
        <begin position="1765"/>
        <end position="1810"/>
    </location>
</feature>
<feature type="repeat" description="WD" evidence="3">
    <location>
        <begin position="1685"/>
        <end position="1724"/>
    </location>
</feature>
<feature type="repeat" description="WD" evidence="3">
    <location>
        <begin position="1725"/>
        <end position="1764"/>
    </location>
</feature>
<dbReference type="InterPro" id="IPR000008">
    <property type="entry name" value="C2_dom"/>
</dbReference>
<dbReference type="Pfam" id="PF03456">
    <property type="entry name" value="uDENN"/>
    <property type="match status" value="1"/>
</dbReference>
<dbReference type="Pfam" id="PF00168">
    <property type="entry name" value="C2"/>
    <property type="match status" value="1"/>
</dbReference>
<evidence type="ECO:0000256" key="2">
    <source>
        <dbReference type="ARBA" id="ARBA00022737"/>
    </source>
</evidence>
<dbReference type="GO" id="GO:0031410">
    <property type="term" value="C:cytoplasmic vesicle"/>
    <property type="evidence" value="ECO:0007669"/>
    <property type="project" value="TreeGrafter"/>
</dbReference>
<feature type="region of interest" description="Disordered" evidence="4">
    <location>
        <begin position="656"/>
        <end position="688"/>
    </location>
</feature>
<dbReference type="FunCoup" id="D3AW54">
    <property type="interactions" value="87"/>
</dbReference>
<feature type="region of interest" description="Disordered" evidence="4">
    <location>
        <begin position="127"/>
        <end position="202"/>
    </location>
</feature>
<feature type="compositionally biased region" description="Low complexity" evidence="4">
    <location>
        <begin position="668"/>
        <end position="688"/>
    </location>
</feature>
<feature type="region of interest" description="Disordered" evidence="4">
    <location>
        <begin position="266"/>
        <end position="362"/>
    </location>
</feature>
<dbReference type="InParanoid" id="D3AW54"/>
<dbReference type="SMART" id="SM00320">
    <property type="entry name" value="WD40"/>
    <property type="match status" value="8"/>
</dbReference>
<dbReference type="OMA" id="HIWMYCF"/>
<feature type="region of interest" description="Disordered" evidence="4">
    <location>
        <begin position="581"/>
        <end position="618"/>
    </location>
</feature>
<dbReference type="Gene3D" id="2.130.10.10">
    <property type="entry name" value="YVTN repeat-like/Quinoprotein amine dehydrogenase"/>
    <property type="match status" value="2"/>
</dbReference>
<feature type="compositionally biased region" description="Low complexity" evidence="4">
    <location>
        <begin position="586"/>
        <end position="610"/>
    </location>
</feature>
<evidence type="ECO:0000313" key="7">
    <source>
        <dbReference type="EMBL" id="EFA86527.1"/>
    </source>
</evidence>
<dbReference type="CDD" id="cd00200">
    <property type="entry name" value="WD40"/>
    <property type="match status" value="1"/>
</dbReference>
<sequence>MSSPVVSSTPVTASSPVQQSPSSPTTPPQQTTTLITSPPIVSTYTTSQLTTIYIEEILGKNLNEKDMFIKFKVDGKKFKTRTQKKTMNPLWNDKFTISTTSSIDEIIFTIHSQNILGNNVRIGTVKQSLHPSNSTSGSGNSGNNNGVGNFRHSVNVSADSPNLQSVSLNSSSGNNNSSMNNVGANGGGGGGHTSATESSSSSTATTVLVDSWVVDQWSPVEKRATTFSSTNLVGGSSHHSNNNGQNSVELKIRMLVKVRDITLLNNDDTSSTKSDDSSSTGMTSSSSSQNIHQLTQQQQQPSATTNQQQQQSNQQQQQQQQQQIQNQQQVPNGRQQRGDSSMRDGGSVSGAKEMSIIGKGGSQIRKFTKKITSKIDSNKTENSGKKVKDERVAAIEEQLARERAKELEREAIEREKERAREKLRQREEEEQQKQLEKERQEERRKAKEAKQKKDKEKRYQPTRPIDYFYVVGCSSKLEPLDQRYESSVKSIDPLDLTYKGELLDCYPQKDDEVLPNHIWMYCFPKGVQLVTEEQAPSFFPFVLTNETGVRFYASCLMFYEPMSDDMASEIKKRRNSMSSMSLPLPNFNVNNNGGVSSSSNSNNGADNESNAVVGDDNKDINGVVQHSGIIDSKILLHHTTSVHNLPIVTPINSNNNSNSNSGAGGANGVNNSNSNSSNSDNNINNSNSNSSNQLVSSTIYVPKCICFISHYPFYSFFRICLNEIYQKVFFSTTPQPIERCIYNMIQEVPLPTLGVNNVNYTINNNTITLKRLPECLLPVSDLPYSLLFKCLDIKNVLLLFKCILMEEKIVIISSQYSLLTSISEILSSLLHPFTWPHVYVPILPELLLEYVYSPFPFIMGIHKSYSHNILNEENLMSEIVVADLDNNIVMLPDGQDPSRAATLPEREAAQLVHQLRKVVHYELLSSDLPNFSLNTMSPIDPSFSGDHPYNYTNGINHNNSNSNNLTSSTLNTNSGSSSSSNSNSSNNKRILSNHYHPVYHSVSAPPSQTTINEHIRLAFIQFFCSVLSDYRRHLKYLRVFPKPITLFNKQEFIRCRSNGSASDKFYSTLVETQAFSYFLDQHNWPKKNLFDYLVETQKYKKSIEELAQLCQSSIPQALGVLELNKYSTVHATPLSTIRNTITTSIKEHSRFPALKQELMVTPPTPSHHRTPSSVVTSPTLVSTATPVSLDIYCSSIAFGDLNSHQRVDDKENNLLKMAEEQHKSFVTIIELFINKMSSDVLPEQSDIQQVLELLKFDTGRQILGKLLLKPYKNQEKLENSMHKARLSDNMFYCLGDILRAALREANMHSDFASTRLYLEASFIYHRLQKGTNEHISELLRNQDIWQNYKFWEQFFFDLIEQRCKALYGNIVREMLKWSGYPEDQQEKMKLEEREMAFSLLSKQVYYMINLGSQPDLVRRFVNKMCTVINFDSDRTETMMQVVSNITRARDMSDMDDLESSHANVAVEGNKHADKELKLYLTKETYLPIGVKSSNAHEGRELLNHLIDEKSNSVVALRSLSRIMNLKSAWSETRSKTSSKIDYRDISENRGDYVVKTFAGHQEGVLCLTLATNHHRESNTLVTGSADSTLKVWDIVSTKCLGTLDGHGGWVNSVEMGSDSKIISGSYDKTLKLWDLNKCTKIKSFRGHKGSISCIKNIDSHQILSGSYDNTLCVWDDRTTKPSSTLVGHQQPIMSIICDGYKIISGSRDTNIRIWDLRTMSTTKILSGHTDWVKCLQYDSDTLLSGSCDGKVKVWSVESGECIRTLQGHSGSVNSLLLHHKKEDGHKKFITASADSTIQVWDSNYAESYHTLSGHSDEVVLVDHFINNIVVSGSFDGTIKLWDVDTGKSHRTIHNHGHRISSLKTYESTIISGSWDKTAKACLFNLDFRS</sequence>
<dbReference type="STRING" id="670386.D3AW54"/>
<dbReference type="SUPFAM" id="SSF50978">
    <property type="entry name" value="WD40 repeat-like"/>
    <property type="match status" value="1"/>
</dbReference>
<name>D3AW54_HETP5</name>
<reference evidence="7 8" key="1">
    <citation type="journal article" date="2011" name="Genome Res.">
        <title>Phylogeny-wide analysis of social amoeba genomes highlights ancient origins for complex intercellular communication.</title>
        <authorList>
            <person name="Heidel A.J."/>
            <person name="Lawal H.M."/>
            <person name="Felder M."/>
            <person name="Schilde C."/>
            <person name="Helps N.R."/>
            <person name="Tunggal B."/>
            <person name="Rivero F."/>
            <person name="John U."/>
            <person name="Schleicher M."/>
            <person name="Eichinger L."/>
            <person name="Platzer M."/>
            <person name="Noegel A.A."/>
            <person name="Schaap P."/>
            <person name="Gloeckner G."/>
        </authorList>
    </citation>
    <scope>NUCLEOTIDE SEQUENCE [LARGE SCALE GENOMIC DNA]</scope>
    <source>
        <strain evidence="8">ATCC 26659 / Pp 5 / PN500</strain>
    </source>
</reference>
<dbReference type="InterPro" id="IPR037516">
    <property type="entry name" value="Tripartite_DENN"/>
</dbReference>
<feature type="repeat" description="WD" evidence="3">
    <location>
        <begin position="1644"/>
        <end position="1684"/>
    </location>
</feature>
<dbReference type="PROSITE" id="PS50004">
    <property type="entry name" value="C2"/>
    <property type="match status" value="1"/>
</dbReference>
<feature type="compositionally biased region" description="Low complexity" evidence="4">
    <location>
        <begin position="193"/>
        <end position="202"/>
    </location>
</feature>
<dbReference type="SMART" id="SM00801">
    <property type="entry name" value="dDENN"/>
    <property type="match status" value="1"/>
</dbReference>
<feature type="compositionally biased region" description="Low complexity" evidence="4">
    <location>
        <begin position="132"/>
        <end position="149"/>
    </location>
</feature>